<dbReference type="PANTHER" id="PTHR30086:SF21">
    <property type="entry name" value="TRANSPORT PROTEIN"/>
    <property type="match status" value="1"/>
</dbReference>
<evidence type="ECO:0000256" key="3">
    <source>
        <dbReference type="ARBA" id="ARBA00022692"/>
    </source>
</evidence>
<name>A0A2X3KEG2_ECOLX</name>
<organism evidence="7 8">
    <name type="scientific">Escherichia coli</name>
    <dbReference type="NCBI Taxonomy" id="562"/>
    <lineage>
        <taxon>Bacteria</taxon>
        <taxon>Pseudomonadati</taxon>
        <taxon>Pseudomonadota</taxon>
        <taxon>Gammaproteobacteria</taxon>
        <taxon>Enterobacterales</taxon>
        <taxon>Enterobacteriaceae</taxon>
        <taxon>Escherichia</taxon>
    </lineage>
</organism>
<keyword evidence="4 6" id="KW-1133">Transmembrane helix</keyword>
<evidence type="ECO:0000256" key="2">
    <source>
        <dbReference type="ARBA" id="ARBA00022475"/>
    </source>
</evidence>
<keyword evidence="3 6" id="KW-0812">Transmembrane</keyword>
<evidence type="ECO:0000256" key="1">
    <source>
        <dbReference type="ARBA" id="ARBA00004651"/>
    </source>
</evidence>
<evidence type="ECO:0000256" key="4">
    <source>
        <dbReference type="ARBA" id="ARBA00022989"/>
    </source>
</evidence>
<sequence>MVVQTSLASGRRAGVLTGLGVALGDAFYSGLGLFGLATLITQCEEIFSLIRIVGGAYLLWFAWWQHAPPVNTANEHTTTTD</sequence>
<accession>A0A2X3KEG2</accession>
<comment type="subcellular location">
    <subcellularLocation>
        <location evidence="1">Cell membrane</location>
        <topology evidence="1">Multi-pass membrane protein</topology>
    </subcellularLocation>
</comment>
<feature type="transmembrane region" description="Helical" evidence="6">
    <location>
        <begin position="46"/>
        <end position="64"/>
    </location>
</feature>
<keyword evidence="2" id="KW-1003">Cell membrane</keyword>
<dbReference type="GO" id="GO:0015171">
    <property type="term" value="F:amino acid transmembrane transporter activity"/>
    <property type="evidence" value="ECO:0007669"/>
    <property type="project" value="TreeGrafter"/>
</dbReference>
<evidence type="ECO:0000256" key="5">
    <source>
        <dbReference type="ARBA" id="ARBA00023136"/>
    </source>
</evidence>
<dbReference type="AlphaFoldDB" id="A0A2X3KEG2"/>
<dbReference type="PANTHER" id="PTHR30086">
    <property type="entry name" value="ARGININE EXPORTER PROTEIN ARGO"/>
    <property type="match status" value="1"/>
</dbReference>
<evidence type="ECO:0000313" key="8">
    <source>
        <dbReference type="Proteomes" id="UP000250991"/>
    </source>
</evidence>
<evidence type="ECO:0000256" key="6">
    <source>
        <dbReference type="SAM" id="Phobius"/>
    </source>
</evidence>
<proteinExistence type="predicted"/>
<keyword evidence="5 6" id="KW-0472">Membrane</keyword>
<protein>
    <submittedName>
        <fullName evidence="7">LysE family translocator</fullName>
    </submittedName>
</protein>
<dbReference type="GO" id="GO:0005886">
    <property type="term" value="C:plasma membrane"/>
    <property type="evidence" value="ECO:0007669"/>
    <property type="project" value="UniProtKB-SubCell"/>
</dbReference>
<dbReference type="STRING" id="585034.ECIAI1_0330"/>
<dbReference type="Proteomes" id="UP000250991">
    <property type="component" value="Unassembled WGS sequence"/>
</dbReference>
<dbReference type="InterPro" id="IPR001123">
    <property type="entry name" value="LeuE-type"/>
</dbReference>
<gene>
    <name evidence="7" type="ORF">NCTC8009_07097</name>
</gene>
<evidence type="ECO:0000313" key="7">
    <source>
        <dbReference type="EMBL" id="SQD06503.1"/>
    </source>
</evidence>
<dbReference type="EMBL" id="UARW01000010">
    <property type="protein sequence ID" value="SQD06503.1"/>
    <property type="molecule type" value="Genomic_DNA"/>
</dbReference>
<feature type="transmembrane region" description="Helical" evidence="6">
    <location>
        <begin position="15"/>
        <end position="39"/>
    </location>
</feature>
<reference evidence="7 8" key="1">
    <citation type="submission" date="2018-06" db="EMBL/GenBank/DDBJ databases">
        <authorList>
            <consortium name="Pathogen Informatics"/>
            <person name="Doyle S."/>
        </authorList>
    </citation>
    <scope>NUCLEOTIDE SEQUENCE [LARGE SCALE GENOMIC DNA]</scope>
    <source>
        <strain evidence="7 8">NCTC8009</strain>
    </source>
</reference>
<dbReference type="Pfam" id="PF01810">
    <property type="entry name" value="LysE"/>
    <property type="match status" value="1"/>
</dbReference>